<accession>A0A2W5F156</accession>
<evidence type="ECO:0000313" key="2">
    <source>
        <dbReference type="Proteomes" id="UP000249198"/>
    </source>
</evidence>
<organism evidence="1 2">
    <name type="scientific">Pseudomonas kuykendallii</name>
    <dbReference type="NCBI Taxonomy" id="1007099"/>
    <lineage>
        <taxon>Bacteria</taxon>
        <taxon>Pseudomonadati</taxon>
        <taxon>Pseudomonadota</taxon>
        <taxon>Gammaproteobacteria</taxon>
        <taxon>Pseudomonadales</taxon>
        <taxon>Pseudomonadaceae</taxon>
        <taxon>Pseudomonas</taxon>
    </lineage>
</organism>
<sequence length="170" mass="17794">MRRLQRWLAVRRQARGFSLIELMISVALLAFLVLIAGPFTSAWSNGAKVRDAEGVLNQGIGRAKAAALRNRYGIVDSKPAATLCLSDSNLLSLHEANDKDTPATCLTHSPWQAQLPASVSVTLTAEASTLSCLSFDNHAALASASVPSGCSSSTALTLAAGGENVALVFN</sequence>
<dbReference type="Proteomes" id="UP000249198">
    <property type="component" value="Unassembled WGS sequence"/>
</dbReference>
<dbReference type="NCBIfam" id="TIGR02532">
    <property type="entry name" value="IV_pilin_GFxxxE"/>
    <property type="match status" value="1"/>
</dbReference>
<dbReference type="InterPro" id="IPR045584">
    <property type="entry name" value="Pilin-like"/>
</dbReference>
<dbReference type="Pfam" id="PF07963">
    <property type="entry name" value="N_methyl"/>
    <property type="match status" value="1"/>
</dbReference>
<comment type="caution">
    <text evidence="1">The sequence shown here is derived from an EMBL/GenBank/DDBJ whole genome shotgun (WGS) entry which is preliminary data.</text>
</comment>
<dbReference type="InterPro" id="IPR012902">
    <property type="entry name" value="N_methyl_site"/>
</dbReference>
<evidence type="ECO:0000313" key="1">
    <source>
        <dbReference type="EMBL" id="PZP24882.1"/>
    </source>
</evidence>
<reference evidence="1 2" key="1">
    <citation type="submission" date="2017-08" db="EMBL/GenBank/DDBJ databases">
        <title>Infants hospitalized years apart are colonized by the same room-sourced microbial strains.</title>
        <authorList>
            <person name="Brooks B."/>
            <person name="Olm M.R."/>
            <person name="Firek B.A."/>
            <person name="Baker R."/>
            <person name="Thomas B.C."/>
            <person name="Morowitz M.J."/>
            <person name="Banfield J.F."/>
        </authorList>
    </citation>
    <scope>NUCLEOTIDE SEQUENCE [LARGE SCALE GENOMIC DNA]</scope>
    <source>
        <strain evidence="1">S2_009_000_R2_77</strain>
    </source>
</reference>
<dbReference type="AlphaFoldDB" id="A0A2W5F156"/>
<name>A0A2W5F156_9PSED</name>
<gene>
    <name evidence="1" type="ORF">DI599_06565</name>
</gene>
<dbReference type="EMBL" id="QFOH01000007">
    <property type="protein sequence ID" value="PZP24882.1"/>
    <property type="molecule type" value="Genomic_DNA"/>
</dbReference>
<evidence type="ECO:0008006" key="3">
    <source>
        <dbReference type="Google" id="ProtNLM"/>
    </source>
</evidence>
<dbReference type="PROSITE" id="PS00409">
    <property type="entry name" value="PROKAR_NTER_METHYL"/>
    <property type="match status" value="1"/>
</dbReference>
<protein>
    <recommendedName>
        <fullName evidence="3">Prepilin-type N-terminal cleavage/methylation domain-containing protein</fullName>
    </recommendedName>
</protein>
<dbReference type="Gene3D" id="3.30.700.10">
    <property type="entry name" value="Glycoprotein, Type 4 Pilin"/>
    <property type="match status" value="1"/>
</dbReference>
<proteinExistence type="predicted"/>
<dbReference type="SUPFAM" id="SSF54523">
    <property type="entry name" value="Pili subunits"/>
    <property type="match status" value="1"/>
</dbReference>
<dbReference type="RefSeq" id="WP_273230307.1">
    <property type="nucleotide sequence ID" value="NZ_QFOH01000007.1"/>
</dbReference>